<accession>A0ABD4SZY4</accession>
<dbReference type="Proteomes" id="UP000031561">
    <property type="component" value="Unassembled WGS sequence"/>
</dbReference>
<reference evidence="1 2" key="1">
    <citation type="journal article" date="2015" name="Genome Announc.">
        <title>Draft Genome Sequence of Filamentous Marine Cyanobacterium Lyngbya confervoides Strain BDU141951.</title>
        <authorList>
            <person name="Chandrababunaidu M.M."/>
            <person name="Sen D."/>
            <person name="Tripathy S."/>
        </authorList>
    </citation>
    <scope>NUCLEOTIDE SEQUENCE [LARGE SCALE GENOMIC DNA]</scope>
    <source>
        <strain evidence="1 2">BDU141951</strain>
    </source>
</reference>
<organism evidence="1 2">
    <name type="scientific">Lyngbya confervoides BDU141951</name>
    <dbReference type="NCBI Taxonomy" id="1574623"/>
    <lineage>
        <taxon>Bacteria</taxon>
        <taxon>Bacillati</taxon>
        <taxon>Cyanobacteriota</taxon>
        <taxon>Cyanophyceae</taxon>
        <taxon>Oscillatoriophycideae</taxon>
        <taxon>Oscillatoriales</taxon>
        <taxon>Microcoleaceae</taxon>
        <taxon>Lyngbya</taxon>
    </lineage>
</organism>
<comment type="caution">
    <text evidence="1">The sequence shown here is derived from an EMBL/GenBank/DDBJ whole genome shotgun (WGS) entry which is preliminary data.</text>
</comment>
<proteinExistence type="predicted"/>
<gene>
    <name evidence="1" type="ORF">QQ91_0002115</name>
</gene>
<dbReference type="RefSeq" id="WP_166279411.1">
    <property type="nucleotide sequence ID" value="NZ_JTHE03000013.1"/>
</dbReference>
<evidence type="ECO:0000313" key="1">
    <source>
        <dbReference type="EMBL" id="MCM1981627.1"/>
    </source>
</evidence>
<protein>
    <submittedName>
        <fullName evidence="1">Uncharacterized protein</fullName>
    </submittedName>
</protein>
<dbReference type="AlphaFoldDB" id="A0ABD4SZY4"/>
<name>A0ABD4SZY4_9CYAN</name>
<dbReference type="EMBL" id="JTHE03000013">
    <property type="protein sequence ID" value="MCM1981627.1"/>
    <property type="molecule type" value="Genomic_DNA"/>
</dbReference>
<sequence>MLVERVSVNGLDGLQLGLFDPEDRDQSPLPFVGNDQHLFPSCVSAMTDG</sequence>
<evidence type="ECO:0000313" key="2">
    <source>
        <dbReference type="Proteomes" id="UP000031561"/>
    </source>
</evidence>
<keyword evidence="2" id="KW-1185">Reference proteome</keyword>